<name>A0ABS0NUQ0_9BRAD</name>
<dbReference type="Proteomes" id="UP001194539">
    <property type="component" value="Unassembled WGS sequence"/>
</dbReference>
<dbReference type="InterPro" id="IPR036866">
    <property type="entry name" value="RibonucZ/Hydroxyglut_hydro"/>
</dbReference>
<gene>
    <name evidence="1" type="ORF">H1B27_00350</name>
</gene>
<dbReference type="SUPFAM" id="SSF56281">
    <property type="entry name" value="Metallo-hydrolase/oxidoreductase"/>
    <property type="match status" value="1"/>
</dbReference>
<dbReference type="EMBL" id="JACEGD010000001">
    <property type="protein sequence ID" value="MBH5384738.1"/>
    <property type="molecule type" value="Genomic_DNA"/>
</dbReference>
<dbReference type="PANTHER" id="PTHR39189:SF1">
    <property type="entry name" value="UPF0173 METAL-DEPENDENT HYDROLASE YTKL"/>
    <property type="match status" value="1"/>
</dbReference>
<evidence type="ECO:0000313" key="2">
    <source>
        <dbReference type="Proteomes" id="UP001194539"/>
    </source>
</evidence>
<accession>A0ABS0NUQ0</accession>
<evidence type="ECO:0000313" key="1">
    <source>
        <dbReference type="EMBL" id="MBH5384738.1"/>
    </source>
</evidence>
<reference evidence="1 2" key="1">
    <citation type="submission" date="2020-07" db="EMBL/GenBank/DDBJ databases">
        <title>Bradyrhizobium diversity isolated from nodules of indigenous legumes of Western Australia.</title>
        <authorList>
            <person name="Klepa M.S."/>
        </authorList>
    </citation>
    <scope>NUCLEOTIDE SEQUENCE [LARGE SCALE GENOMIC DNA]</scope>
    <source>
        <strain evidence="1 2">CNPSo 4019</strain>
    </source>
</reference>
<dbReference type="RefSeq" id="WP_197964546.1">
    <property type="nucleotide sequence ID" value="NZ_JACEGD010000001.1"/>
</dbReference>
<dbReference type="Pfam" id="PF13483">
    <property type="entry name" value="Lactamase_B_3"/>
    <property type="match status" value="1"/>
</dbReference>
<keyword evidence="2" id="KW-1185">Reference proteome</keyword>
<protein>
    <submittedName>
        <fullName evidence="1">MBL fold metallo-hydrolase</fullName>
    </submittedName>
</protein>
<dbReference type="PANTHER" id="PTHR39189">
    <property type="entry name" value="UPF0173 METAL-DEPENDENT HYDROLASE YTKL"/>
    <property type="match status" value="1"/>
</dbReference>
<proteinExistence type="predicted"/>
<organism evidence="1 2">
    <name type="scientific">Bradyrhizobium diversitatis</name>
    <dbReference type="NCBI Taxonomy" id="2755406"/>
    <lineage>
        <taxon>Bacteria</taxon>
        <taxon>Pseudomonadati</taxon>
        <taxon>Pseudomonadota</taxon>
        <taxon>Alphaproteobacteria</taxon>
        <taxon>Hyphomicrobiales</taxon>
        <taxon>Nitrobacteraceae</taxon>
        <taxon>Bradyrhizobium</taxon>
    </lineage>
</organism>
<dbReference type="Gene3D" id="3.60.15.10">
    <property type="entry name" value="Ribonuclease Z/Hydroxyacylglutathione hydrolase-like"/>
    <property type="match status" value="1"/>
</dbReference>
<sequence length="296" mass="33406">MKDRIDEGLWAWRQTENHNHMIDLQNGLPASAGEAEVELAFFGGSAFRITSPAGLTMMIDPWRNPPWGTWNWYLYEFPKVEVDIALSTHAHFDHDAVHQLSSNVVLDRLIGTYQFADVKITGIADKHVSDSTHNAYDWAEMTRRLTPMKTNPPDNCRSFDNCMLLIEVGGLRILHWGDNRPNPPQSVWDKVGEVDVALLPIDGSQHVLSDTQVDEVAERLKARLIVPHHYGIWDLTTRGSTLLPPDAWVNGRKDSIWADSGSVRLTPTFVKQQNNRVLCFGEHVAFEKPIPRGKGA</sequence>
<comment type="caution">
    <text evidence="1">The sequence shown here is derived from an EMBL/GenBank/DDBJ whole genome shotgun (WGS) entry which is preliminary data.</text>
</comment>